<dbReference type="PANTHER" id="PTHR10332:SF88">
    <property type="entry name" value="EQUILIBRATIVE NUCLEOSIDE TRANSPORTER 1, ISOFORM A"/>
    <property type="match status" value="1"/>
</dbReference>
<proteinExistence type="inferred from homology"/>
<feature type="transmembrane region" description="Helical" evidence="7">
    <location>
        <begin position="164"/>
        <end position="185"/>
    </location>
</feature>
<dbReference type="EMBL" id="JASNQZ010000012">
    <property type="protein sequence ID" value="KAL0949190.1"/>
    <property type="molecule type" value="Genomic_DNA"/>
</dbReference>
<dbReference type="Proteomes" id="UP001556367">
    <property type="component" value="Unassembled WGS sequence"/>
</dbReference>
<keyword evidence="5 7" id="KW-1133">Transmembrane helix</keyword>
<evidence type="ECO:0000256" key="2">
    <source>
        <dbReference type="ARBA" id="ARBA00007965"/>
    </source>
</evidence>
<protein>
    <recommendedName>
        <fullName evidence="10">Equilibrative nucleoside transporter 1</fullName>
    </recommendedName>
</protein>
<evidence type="ECO:0000256" key="5">
    <source>
        <dbReference type="ARBA" id="ARBA00022989"/>
    </source>
</evidence>
<feature type="transmembrane region" description="Helical" evidence="7">
    <location>
        <begin position="60"/>
        <end position="84"/>
    </location>
</feature>
<feature type="transmembrane region" description="Helical" evidence="7">
    <location>
        <begin position="349"/>
        <end position="370"/>
    </location>
</feature>
<evidence type="ECO:0000313" key="8">
    <source>
        <dbReference type="EMBL" id="KAL0949190.1"/>
    </source>
</evidence>
<name>A0ABR3J0M0_9AGAR</name>
<dbReference type="PIRSF" id="PIRSF016379">
    <property type="entry name" value="ENT"/>
    <property type="match status" value="1"/>
</dbReference>
<comment type="subcellular location">
    <subcellularLocation>
        <location evidence="1">Membrane</location>
        <topology evidence="1">Multi-pass membrane protein</topology>
    </subcellularLocation>
</comment>
<comment type="caution">
    <text evidence="8">The sequence shown here is derived from an EMBL/GenBank/DDBJ whole genome shotgun (WGS) entry which is preliminary data.</text>
</comment>
<feature type="transmembrane region" description="Helical" evidence="7">
    <location>
        <begin position="133"/>
        <end position="158"/>
    </location>
</feature>
<gene>
    <name evidence="8" type="ORF">HGRIS_009268</name>
</gene>
<sequence length="496" mass="53364">MSPSSPEALYHAIPQAPVAANPIVPPSEIELDNEGRELDDELGATYDAPSSLVVEARIRWIHFILGCAILLPWNVMITATPYFLSRLEGSQYKSTFNSYLSTSFTAANFAFLAHATATSKQTIPSLRIRHSTLVLVGMNLLLTLSTYFTLTPGLFMSITLLNGMVQAAAGSYLQTAVIQIASLFGPTAVQAMMTGQGAVGVAVSGVQVITAIVSVWGLSPQSITAYVSDGSAEERSAFIFFSLSTLFLVASLGAQAWLVSMPAYKAIAAPLELHKTAGDVPHSLRHEVQGLVSRGPHDVVVSEKHNILRVARVNIIYEIAVAYVFVVTLSVFPPITASVKATNPATHPLLFSAVHFLVFSIGDLAGRYFCSFRWFLIWSARKLMALSATRTLFIPLFLMCNVQRSSTSTPQLPIISSDFLFMFILLVFGFTNGHVSSLCMMSAPSLDHNPRLKGRREDVDIAATVASFCLIGGLAIGSVCSFAVRAAVCGCNPFVG</sequence>
<feature type="transmembrane region" description="Helical" evidence="7">
    <location>
        <begin position="419"/>
        <end position="440"/>
    </location>
</feature>
<evidence type="ECO:0000256" key="7">
    <source>
        <dbReference type="SAM" id="Phobius"/>
    </source>
</evidence>
<evidence type="ECO:0000256" key="4">
    <source>
        <dbReference type="ARBA" id="ARBA00022692"/>
    </source>
</evidence>
<feature type="transmembrane region" description="Helical" evidence="7">
    <location>
        <begin position="238"/>
        <end position="259"/>
    </location>
</feature>
<keyword evidence="3" id="KW-0813">Transport</keyword>
<feature type="transmembrane region" description="Helical" evidence="7">
    <location>
        <begin position="461"/>
        <end position="484"/>
    </location>
</feature>
<dbReference type="PANTHER" id="PTHR10332">
    <property type="entry name" value="EQUILIBRATIVE NUCLEOSIDE TRANSPORTER"/>
    <property type="match status" value="1"/>
</dbReference>
<evidence type="ECO:0000256" key="6">
    <source>
        <dbReference type="ARBA" id="ARBA00023136"/>
    </source>
</evidence>
<evidence type="ECO:0000256" key="1">
    <source>
        <dbReference type="ARBA" id="ARBA00004141"/>
    </source>
</evidence>
<comment type="similarity">
    <text evidence="2">Belongs to the SLC29A/ENT transporter (TC 2.A.57) family.</text>
</comment>
<feature type="transmembrane region" description="Helical" evidence="7">
    <location>
        <begin position="197"/>
        <end position="218"/>
    </location>
</feature>
<dbReference type="Pfam" id="PF01733">
    <property type="entry name" value="Nucleoside_tran"/>
    <property type="match status" value="1"/>
</dbReference>
<feature type="transmembrane region" description="Helical" evidence="7">
    <location>
        <begin position="315"/>
        <end position="337"/>
    </location>
</feature>
<feature type="transmembrane region" description="Helical" evidence="7">
    <location>
        <begin position="96"/>
        <end position="113"/>
    </location>
</feature>
<accession>A0ABR3J0M0</accession>
<organism evidence="8 9">
    <name type="scientific">Hohenbuehelia grisea</name>
    <dbReference type="NCBI Taxonomy" id="104357"/>
    <lineage>
        <taxon>Eukaryota</taxon>
        <taxon>Fungi</taxon>
        <taxon>Dikarya</taxon>
        <taxon>Basidiomycota</taxon>
        <taxon>Agaricomycotina</taxon>
        <taxon>Agaricomycetes</taxon>
        <taxon>Agaricomycetidae</taxon>
        <taxon>Agaricales</taxon>
        <taxon>Pleurotineae</taxon>
        <taxon>Pleurotaceae</taxon>
        <taxon>Hohenbuehelia</taxon>
    </lineage>
</organism>
<dbReference type="PRINTS" id="PR01130">
    <property type="entry name" value="DERENTRNSPRT"/>
</dbReference>
<keyword evidence="4 7" id="KW-0812">Transmembrane</keyword>
<evidence type="ECO:0000256" key="3">
    <source>
        <dbReference type="ARBA" id="ARBA00022448"/>
    </source>
</evidence>
<keyword evidence="9" id="KW-1185">Reference proteome</keyword>
<evidence type="ECO:0000313" key="9">
    <source>
        <dbReference type="Proteomes" id="UP001556367"/>
    </source>
</evidence>
<keyword evidence="6 7" id="KW-0472">Membrane</keyword>
<dbReference type="InterPro" id="IPR002259">
    <property type="entry name" value="Eqnu_transpt"/>
</dbReference>
<reference evidence="9" key="1">
    <citation type="submission" date="2024-06" db="EMBL/GenBank/DDBJ databases">
        <title>Multi-omics analyses provide insights into the biosynthesis of the anticancer antibiotic pleurotin in Hohenbuehelia grisea.</title>
        <authorList>
            <person name="Weaver J.A."/>
            <person name="Alberti F."/>
        </authorList>
    </citation>
    <scope>NUCLEOTIDE SEQUENCE [LARGE SCALE GENOMIC DNA]</scope>
    <source>
        <strain evidence="9">T-177</strain>
    </source>
</reference>
<evidence type="ECO:0008006" key="10">
    <source>
        <dbReference type="Google" id="ProtNLM"/>
    </source>
</evidence>